<comment type="caution">
    <text evidence="4">The sequence shown here is derived from an EMBL/GenBank/DDBJ whole genome shotgun (WGS) entry which is preliminary data.</text>
</comment>
<dbReference type="RefSeq" id="WP_344223759.1">
    <property type="nucleotide sequence ID" value="NZ_BAAAQA010000006.1"/>
</dbReference>
<organism evidence="4 5">
    <name type="scientific">Kocuria atrinae</name>
    <dbReference type="NCBI Taxonomy" id="592377"/>
    <lineage>
        <taxon>Bacteria</taxon>
        <taxon>Bacillati</taxon>
        <taxon>Actinomycetota</taxon>
        <taxon>Actinomycetes</taxon>
        <taxon>Micrococcales</taxon>
        <taxon>Micrococcaceae</taxon>
        <taxon>Kocuria</taxon>
    </lineage>
</organism>
<evidence type="ECO:0000256" key="2">
    <source>
        <dbReference type="SAM" id="MobiDB-lite"/>
    </source>
</evidence>
<dbReference type="InterPro" id="IPR050766">
    <property type="entry name" value="Bact_Lucif_Oxidored"/>
</dbReference>
<dbReference type="SUPFAM" id="SSF51679">
    <property type="entry name" value="Bacterial luciferase-like"/>
    <property type="match status" value="1"/>
</dbReference>
<evidence type="ECO:0000313" key="4">
    <source>
        <dbReference type="EMBL" id="GAA2112319.1"/>
    </source>
</evidence>
<dbReference type="PANTHER" id="PTHR30137">
    <property type="entry name" value="LUCIFERASE-LIKE MONOOXYGENASE"/>
    <property type="match status" value="1"/>
</dbReference>
<evidence type="ECO:0000259" key="3">
    <source>
        <dbReference type="Pfam" id="PF00296"/>
    </source>
</evidence>
<dbReference type="Proteomes" id="UP001500166">
    <property type="component" value="Unassembled WGS sequence"/>
</dbReference>
<name>A0ABN2XIT1_9MICC</name>
<dbReference type="InterPro" id="IPR019949">
    <property type="entry name" value="CmoO-like"/>
</dbReference>
<proteinExistence type="predicted"/>
<comment type="similarity">
    <text evidence="1">To bacterial alkanal monooxygenase alpha and beta chains.</text>
</comment>
<dbReference type="InterPro" id="IPR036661">
    <property type="entry name" value="Luciferase-like_sf"/>
</dbReference>
<accession>A0ABN2XIT1</accession>
<keyword evidence="5" id="KW-1185">Reference proteome</keyword>
<dbReference type="InterPro" id="IPR011251">
    <property type="entry name" value="Luciferase-like_dom"/>
</dbReference>
<dbReference type="PANTHER" id="PTHR30137:SF6">
    <property type="entry name" value="LUCIFERASE-LIKE MONOOXYGENASE"/>
    <property type="match status" value="1"/>
</dbReference>
<feature type="region of interest" description="Disordered" evidence="2">
    <location>
        <begin position="1"/>
        <end position="21"/>
    </location>
</feature>
<dbReference type="Gene3D" id="3.20.20.30">
    <property type="entry name" value="Luciferase-like domain"/>
    <property type="match status" value="1"/>
</dbReference>
<feature type="domain" description="Luciferase-like" evidence="3">
    <location>
        <begin position="14"/>
        <end position="296"/>
    </location>
</feature>
<gene>
    <name evidence="4" type="ORF">GCM10009824_08350</name>
</gene>
<dbReference type="EMBL" id="BAAAQA010000006">
    <property type="protein sequence ID" value="GAA2112319.1"/>
    <property type="molecule type" value="Genomic_DNA"/>
</dbReference>
<reference evidence="4 5" key="1">
    <citation type="journal article" date="2019" name="Int. J. Syst. Evol. Microbiol.">
        <title>The Global Catalogue of Microorganisms (GCM) 10K type strain sequencing project: providing services to taxonomists for standard genome sequencing and annotation.</title>
        <authorList>
            <consortium name="The Broad Institute Genomics Platform"/>
            <consortium name="The Broad Institute Genome Sequencing Center for Infectious Disease"/>
            <person name="Wu L."/>
            <person name="Ma J."/>
        </authorList>
    </citation>
    <scope>NUCLEOTIDE SEQUENCE [LARGE SCALE GENOMIC DNA]</scope>
    <source>
        <strain evidence="4 5">JCM 15914</strain>
    </source>
</reference>
<sequence length="324" mass="34124">MGIPLSLLDRSRTRQGQPDAAALHQTVERARRAEATGYERFWVSEHHGVPGVASGTPALLAQAVAAATSTIRVGSGGVMLPNHRPIVVAEEFAVLTALHGGRFDLGLGRSLGFTKPVREALGALKSLPRDFAADIQSVRDYLDGAADITIRPADTGEIPLFVLGTGSGLKIAAQLGLPAVVGGPLLAAGPEPFDEYRAEFRPSAQQAEPYLVASVEMYVADSASEAHDLALPEAWAMSQSRLTGAFPPLAPTTSLPTELTQRQESYVGQALSSTIAGTEDRVLSEVSEMLARTGADEIMSTASTFDESAMYATDEKLARAIASL</sequence>
<evidence type="ECO:0000313" key="5">
    <source>
        <dbReference type="Proteomes" id="UP001500166"/>
    </source>
</evidence>
<evidence type="ECO:0000256" key="1">
    <source>
        <dbReference type="ARBA" id="ARBA00007789"/>
    </source>
</evidence>
<protein>
    <submittedName>
        <fullName evidence="4">MsnO8 family LLM class oxidoreductase</fullName>
    </submittedName>
</protein>
<dbReference type="Pfam" id="PF00296">
    <property type="entry name" value="Bac_luciferase"/>
    <property type="match status" value="1"/>
</dbReference>
<dbReference type="NCBIfam" id="TIGR03558">
    <property type="entry name" value="oxido_grp_1"/>
    <property type="match status" value="1"/>
</dbReference>